<dbReference type="InterPro" id="IPR006504">
    <property type="entry name" value="Tscrpt_reg_Spx/MgsR"/>
</dbReference>
<dbReference type="Gene3D" id="3.40.30.10">
    <property type="entry name" value="Glutaredoxin"/>
    <property type="match status" value="1"/>
</dbReference>
<dbReference type="Proteomes" id="UP001195660">
    <property type="component" value="Unassembled WGS sequence"/>
</dbReference>
<evidence type="ECO:0000313" key="3">
    <source>
        <dbReference type="EMBL" id="MBM5570359.1"/>
    </source>
</evidence>
<evidence type="ECO:0000313" key="4">
    <source>
        <dbReference type="Proteomes" id="UP001195660"/>
    </source>
</evidence>
<evidence type="ECO:0000256" key="2">
    <source>
        <dbReference type="PROSITE-ProRule" id="PRU01282"/>
    </source>
</evidence>
<dbReference type="InterPro" id="IPR006660">
    <property type="entry name" value="Arsenate_reductase-like"/>
</dbReference>
<comment type="caution">
    <text evidence="3">The sequence shown here is derived from an EMBL/GenBank/DDBJ whole genome shotgun (WGS) entry which is preliminary data.</text>
</comment>
<organism evidence="3 4">
    <name type="scientific">Deefgea chitinilytica</name>
    <dbReference type="NCBI Taxonomy" id="570276"/>
    <lineage>
        <taxon>Bacteria</taxon>
        <taxon>Pseudomonadati</taxon>
        <taxon>Pseudomonadota</taxon>
        <taxon>Betaproteobacteria</taxon>
        <taxon>Neisseriales</taxon>
        <taxon>Chitinibacteraceae</taxon>
        <taxon>Deefgea</taxon>
    </lineage>
</organism>
<dbReference type="NCBIfam" id="NF008107">
    <property type="entry name" value="PRK10853.1"/>
    <property type="match status" value="1"/>
</dbReference>
<evidence type="ECO:0000256" key="1">
    <source>
        <dbReference type="ARBA" id="ARBA00007198"/>
    </source>
</evidence>
<dbReference type="PANTHER" id="PTHR30041:SF8">
    <property type="entry name" value="PROTEIN YFFB"/>
    <property type="match status" value="1"/>
</dbReference>
<protein>
    <submittedName>
        <fullName evidence="3">ArsC family reductase</fullName>
    </submittedName>
</protein>
<sequence length="116" mass="13165">MKLFGIPNCDTVKKARNWLTENGFEYEWHDFKKKGLSAEQVQAWITAMGWEPLINKQGTTWRKLDDATKASVIDANSAIIVMIANPSVIKRPVLVTDSQTQVGFKPEIYQAILNKK</sequence>
<proteinExistence type="inferred from homology"/>
<gene>
    <name evidence="3" type="ORF">GM173_02075</name>
</gene>
<dbReference type="NCBIfam" id="TIGR01617">
    <property type="entry name" value="arsC_related"/>
    <property type="match status" value="1"/>
</dbReference>
<dbReference type="CDD" id="cd03035">
    <property type="entry name" value="ArsC_Yffb"/>
    <property type="match status" value="1"/>
</dbReference>
<dbReference type="EMBL" id="WOFE01000001">
    <property type="protein sequence ID" value="MBM5570359.1"/>
    <property type="molecule type" value="Genomic_DNA"/>
</dbReference>
<dbReference type="Pfam" id="PF03960">
    <property type="entry name" value="ArsC"/>
    <property type="match status" value="1"/>
</dbReference>
<keyword evidence="4" id="KW-1185">Reference proteome</keyword>
<dbReference type="PROSITE" id="PS51353">
    <property type="entry name" value="ARSC"/>
    <property type="match status" value="1"/>
</dbReference>
<reference evidence="3 4" key="1">
    <citation type="submission" date="2019-11" db="EMBL/GenBank/DDBJ databases">
        <title>Novel Deefgea species.</title>
        <authorList>
            <person name="Han J.-H."/>
        </authorList>
    </citation>
    <scope>NUCLEOTIDE SEQUENCE [LARGE SCALE GENOMIC DNA]</scope>
    <source>
        <strain evidence="3 4">LMG 24817</strain>
    </source>
</reference>
<name>A0ABS2C878_9NEIS</name>
<accession>A0ABS2C878</accession>
<dbReference type="InterPro" id="IPR036249">
    <property type="entry name" value="Thioredoxin-like_sf"/>
</dbReference>
<dbReference type="PANTHER" id="PTHR30041">
    <property type="entry name" value="ARSENATE REDUCTASE"/>
    <property type="match status" value="1"/>
</dbReference>
<comment type="similarity">
    <text evidence="1 2">Belongs to the ArsC family.</text>
</comment>
<dbReference type="SUPFAM" id="SSF52833">
    <property type="entry name" value="Thioredoxin-like"/>
    <property type="match status" value="1"/>
</dbReference>